<dbReference type="InterPro" id="IPR048997">
    <property type="entry name" value="Stonustoxin-like_helical"/>
</dbReference>
<dbReference type="InterPro" id="IPR001870">
    <property type="entry name" value="B30.2/SPRY"/>
</dbReference>
<dbReference type="SMART" id="SM00589">
    <property type="entry name" value="PRY"/>
    <property type="match status" value="1"/>
</dbReference>
<evidence type="ECO:0000259" key="8">
    <source>
        <dbReference type="PROSITE" id="PS50188"/>
    </source>
</evidence>
<evidence type="ECO:0000256" key="6">
    <source>
        <dbReference type="ARBA" id="ARBA00022852"/>
    </source>
</evidence>
<evidence type="ECO:0000313" key="10">
    <source>
        <dbReference type="Proteomes" id="UP000261340"/>
    </source>
</evidence>
<name>A0A3Q0S6E0_AMPCI</name>
<dbReference type="InterPro" id="IPR013320">
    <property type="entry name" value="ConA-like_dom_sf"/>
</dbReference>
<evidence type="ECO:0000256" key="7">
    <source>
        <dbReference type="SAM" id="Coils"/>
    </source>
</evidence>
<dbReference type="PANTHER" id="PTHR31594:SF16">
    <property type="entry name" value="SI:CH211-281L24.3"/>
    <property type="match status" value="1"/>
</dbReference>
<comment type="similarity">
    <text evidence="2">Belongs to the SNTX/VTX toxin family.</text>
</comment>
<dbReference type="GeneTree" id="ENSGT00390000014380"/>
<proteinExistence type="inferred from homology"/>
<dbReference type="AlphaFoldDB" id="A0A3Q0S6E0"/>
<dbReference type="InterPro" id="IPR003877">
    <property type="entry name" value="SPRY_dom"/>
</dbReference>
<dbReference type="Pfam" id="PF13765">
    <property type="entry name" value="PRY"/>
    <property type="match status" value="1"/>
</dbReference>
<keyword evidence="6" id="KW-0204">Cytolysis</keyword>
<feature type="domain" description="B30.2/SPRY" evidence="8">
    <location>
        <begin position="508"/>
        <end position="705"/>
    </location>
</feature>
<keyword evidence="7" id="KW-0175">Coiled coil</keyword>
<dbReference type="PROSITE" id="PS50188">
    <property type="entry name" value="B302_SPRY"/>
    <property type="match status" value="1"/>
</dbReference>
<dbReference type="InterPro" id="IPR043136">
    <property type="entry name" value="B30.2/SPRY_sf"/>
</dbReference>
<dbReference type="Proteomes" id="UP000261340">
    <property type="component" value="Unplaced"/>
</dbReference>
<keyword evidence="4" id="KW-0800">Toxin</keyword>
<dbReference type="InterPro" id="IPR040581">
    <property type="entry name" value="Thioredoxin_11"/>
</dbReference>
<keyword evidence="3" id="KW-0964">Secreted</keyword>
<dbReference type="PANTHER" id="PTHR31594">
    <property type="entry name" value="AIG1-TYPE G DOMAIN-CONTAINING PROTEIN"/>
    <property type="match status" value="1"/>
</dbReference>
<keyword evidence="10" id="KW-1185">Reference proteome</keyword>
<comment type="subcellular location">
    <subcellularLocation>
        <location evidence="1">Secreted</location>
    </subcellularLocation>
</comment>
<accession>A0A3Q0S6E0</accession>
<dbReference type="Ensembl" id="ENSACIT00000020960.1">
    <property type="protein sequence ID" value="ENSACIP00000020424.1"/>
    <property type="gene ID" value="ENSACIG00000015733.1"/>
</dbReference>
<reference evidence="9" key="2">
    <citation type="submission" date="2025-09" db="UniProtKB">
        <authorList>
            <consortium name="Ensembl"/>
        </authorList>
    </citation>
    <scope>IDENTIFICATION</scope>
</reference>
<organism evidence="9 10">
    <name type="scientific">Amphilophus citrinellus</name>
    <name type="common">Midas cichlid</name>
    <name type="synonym">Cichlasoma citrinellum</name>
    <dbReference type="NCBI Taxonomy" id="61819"/>
    <lineage>
        <taxon>Eukaryota</taxon>
        <taxon>Metazoa</taxon>
        <taxon>Chordata</taxon>
        <taxon>Craniata</taxon>
        <taxon>Vertebrata</taxon>
        <taxon>Euteleostomi</taxon>
        <taxon>Actinopterygii</taxon>
        <taxon>Neopterygii</taxon>
        <taxon>Teleostei</taxon>
        <taxon>Neoteleostei</taxon>
        <taxon>Acanthomorphata</taxon>
        <taxon>Ovalentaria</taxon>
        <taxon>Cichlomorphae</taxon>
        <taxon>Cichliformes</taxon>
        <taxon>Cichlidae</taxon>
        <taxon>New World cichlids</taxon>
        <taxon>Cichlasomatinae</taxon>
        <taxon>Heroini</taxon>
        <taxon>Amphilophus</taxon>
    </lineage>
</organism>
<dbReference type="CDD" id="cd16040">
    <property type="entry name" value="SPRY_PRY_SNTX"/>
    <property type="match status" value="1"/>
</dbReference>
<evidence type="ECO:0000256" key="2">
    <source>
        <dbReference type="ARBA" id="ARBA00006480"/>
    </source>
</evidence>
<evidence type="ECO:0000256" key="3">
    <source>
        <dbReference type="ARBA" id="ARBA00022525"/>
    </source>
</evidence>
<dbReference type="Pfam" id="PF21109">
    <property type="entry name" value="Stonustoxin_helical"/>
    <property type="match status" value="1"/>
</dbReference>
<dbReference type="PRINTS" id="PR01407">
    <property type="entry name" value="BUTYPHLNCDUF"/>
</dbReference>
<evidence type="ECO:0000256" key="5">
    <source>
        <dbReference type="ARBA" id="ARBA00022735"/>
    </source>
</evidence>
<evidence type="ECO:0000313" key="9">
    <source>
        <dbReference type="Ensembl" id="ENSACIP00000020424.1"/>
    </source>
</evidence>
<reference evidence="9" key="1">
    <citation type="submission" date="2025-08" db="UniProtKB">
        <authorList>
            <consortium name="Ensembl"/>
        </authorList>
    </citation>
    <scope>IDENTIFICATION</scope>
</reference>
<evidence type="ECO:0000256" key="1">
    <source>
        <dbReference type="ARBA" id="ARBA00004613"/>
    </source>
</evidence>
<dbReference type="InterPro" id="IPR006574">
    <property type="entry name" value="PRY"/>
</dbReference>
<dbReference type="InterPro" id="IPR052090">
    <property type="entry name" value="Cytolytic_pore-forming_toxin"/>
</dbReference>
<keyword evidence="5" id="KW-0354">Hemolysis</keyword>
<dbReference type="GO" id="GO:0031640">
    <property type="term" value="P:killing of cells of another organism"/>
    <property type="evidence" value="ECO:0007669"/>
    <property type="project" value="UniProtKB-KW"/>
</dbReference>
<dbReference type="InterPro" id="IPR003879">
    <property type="entry name" value="Butyrophylin_SPRY"/>
</dbReference>
<sequence length="705" mass="80260">MASDQLMVAALNHPFALGMLYDARRHKLNTDFTLWDRETIEKNSTRQPQTGSTYEISASDSIESKSSLLKIDNHSKTSWLCGLIESSGSSIFLNDNKQFKNQSRVTLQFTATTAYERLTMTHLEAKNTQIQDVIKKCRATHVVTGILYGANAIFVFDSERLGTNIQKMEESMKAAVKRIMIYCSKTTEHEPLPRSDEEKDVTDKFSCTFYGDFILDSNPTTFEDAVKTCSQLPKLIRENGENSVPVKVWLTPLKNLDPTAAELKGEICVGLLRKAENALQNLKEMEMRCNDSLDEELVQSFPQIHKELSRFQNLCEDNAKKLRQTMKDTFPSILEGKKDDNSLEQLLDDQKTSPFSMENLDKWLDNTEREINVIRSCVEKMEGIKIAKDEAEWDRGVLIPGVEDALCFVFTSLETDDPYLDQMYNYLRCHDSHYSFSPPTKEKWFFSEKVLADMRQKAGDFCSIAKGLKSSSKFSFIVASERNKKYQGATIYHYRNGSLTTQDFSKPAVPSVASVKDRRDLFWYTCDLTLDPNTANSYLILSEENKKAACGAWQNYPDLPERFDTRPQVLCMEGLTGRHYWEVEWSNGYNNNVGVAVTYRSIGRKGKSDETGLGNNHKSWYFSLYEKELSAWHNGKVWSGTLPSAGCSRVGVFLDWPAGTLSFYQVSHNALTHFYTFHATFTEPVHPGNLGNGQQVRAQLKLIHK</sequence>
<dbReference type="Pfam" id="PF00622">
    <property type="entry name" value="SPRY"/>
    <property type="match status" value="1"/>
</dbReference>
<dbReference type="SUPFAM" id="SSF49899">
    <property type="entry name" value="Concanavalin A-like lectins/glucanases"/>
    <property type="match status" value="1"/>
</dbReference>
<feature type="coiled-coil region" evidence="7">
    <location>
        <begin position="268"/>
        <end position="295"/>
    </location>
</feature>
<dbReference type="Pfam" id="PF18078">
    <property type="entry name" value="Thioredoxin_11"/>
    <property type="match status" value="1"/>
</dbReference>
<dbReference type="SMART" id="SM00449">
    <property type="entry name" value="SPRY"/>
    <property type="match status" value="1"/>
</dbReference>
<dbReference type="GO" id="GO:0005576">
    <property type="term" value="C:extracellular region"/>
    <property type="evidence" value="ECO:0007669"/>
    <property type="project" value="UniProtKB-SubCell"/>
</dbReference>
<dbReference type="GO" id="GO:0090729">
    <property type="term" value="F:toxin activity"/>
    <property type="evidence" value="ECO:0007669"/>
    <property type="project" value="UniProtKB-KW"/>
</dbReference>
<protein>
    <recommendedName>
        <fullName evidence="8">B30.2/SPRY domain-containing protein</fullName>
    </recommendedName>
</protein>
<evidence type="ECO:0000256" key="4">
    <source>
        <dbReference type="ARBA" id="ARBA00022656"/>
    </source>
</evidence>
<dbReference type="Gene3D" id="2.60.120.920">
    <property type="match status" value="1"/>
</dbReference>